<accession>A0A841R405</accession>
<dbReference type="EMBL" id="JACHHI010000002">
    <property type="protein sequence ID" value="MBB6477538.1"/>
    <property type="molecule type" value="Genomic_DNA"/>
</dbReference>
<dbReference type="InterPro" id="IPR036866">
    <property type="entry name" value="RibonucZ/Hydroxyglut_hydro"/>
</dbReference>
<sequence length="334" mass="36257">MPKTQFNTLEDLAREIANGRGQYTEQNTIKSAAQDTPSIAPSETMAAMERPELEMVTLASSSKGNATLVRTPRTQVLVDCGISARRITQALAELHVDPAQLAGVLLTHEHSDHVKGLASFLKRYSLPVYTTRATFQALGETAVTHARRFVEVTRPFTLGDLDVERFAISHDAADPGGFTFAATRMKAAVCTDLGFVSSDVEAALREATLLVLEANHDPVMLREGPYSAFLKARILGARGHLANGEAGRLLARLYRGRRLDVILAHRSETNNTCAAVAAAMETMLDATGIKEEKAGIHWQHGAVLGNVRCESKTVTNEEKACETIVNTSLLSRFC</sequence>
<dbReference type="RefSeq" id="WP_159823054.1">
    <property type="nucleotide sequence ID" value="NZ_CABWNB010000003.1"/>
</dbReference>
<dbReference type="Proteomes" id="UP000591941">
    <property type="component" value="Unassembled WGS sequence"/>
</dbReference>
<reference evidence="2 3" key="1">
    <citation type="submission" date="2020-08" db="EMBL/GenBank/DDBJ databases">
        <title>Genomic Encyclopedia of Type Strains, Phase IV (KMG-IV): sequencing the most valuable type-strain genomes for metagenomic binning, comparative biology and taxonomic classification.</title>
        <authorList>
            <person name="Goeker M."/>
        </authorList>
    </citation>
    <scope>NUCLEOTIDE SEQUENCE [LARGE SCALE GENOMIC DNA]</scope>
    <source>
        <strain evidence="2 3">DSM 21255</strain>
    </source>
</reference>
<protein>
    <submittedName>
        <fullName evidence="2">Phosphoribosyl 1,2-cyclic phosphodiesterase</fullName>
    </submittedName>
</protein>
<keyword evidence="3" id="KW-1185">Reference proteome</keyword>
<comment type="caution">
    <text evidence="2">The sequence shown here is derived from an EMBL/GenBank/DDBJ whole genome shotgun (WGS) entry which is preliminary data.</text>
</comment>
<dbReference type="SMART" id="SM00849">
    <property type="entry name" value="Lactamase_B"/>
    <property type="match status" value="1"/>
</dbReference>
<evidence type="ECO:0000313" key="2">
    <source>
        <dbReference type="EMBL" id="MBB6477538.1"/>
    </source>
</evidence>
<dbReference type="InterPro" id="IPR001279">
    <property type="entry name" value="Metallo-B-lactamas"/>
</dbReference>
<evidence type="ECO:0000259" key="1">
    <source>
        <dbReference type="SMART" id="SM00849"/>
    </source>
</evidence>
<proteinExistence type="predicted"/>
<dbReference type="Pfam" id="PF12706">
    <property type="entry name" value="Lactamase_B_2"/>
    <property type="match status" value="1"/>
</dbReference>
<organism evidence="2 3">
    <name type="scientific">Negativicoccus succinicivorans</name>
    <dbReference type="NCBI Taxonomy" id="620903"/>
    <lineage>
        <taxon>Bacteria</taxon>
        <taxon>Bacillati</taxon>
        <taxon>Bacillota</taxon>
        <taxon>Negativicutes</taxon>
        <taxon>Veillonellales</taxon>
        <taxon>Veillonellaceae</taxon>
        <taxon>Negativicoccus</taxon>
    </lineage>
</organism>
<name>A0A841R405_9FIRM</name>
<dbReference type="Gene3D" id="3.60.15.10">
    <property type="entry name" value="Ribonuclease Z/Hydroxyacylglutathione hydrolase-like"/>
    <property type="match status" value="1"/>
</dbReference>
<dbReference type="OrthoDB" id="9781189at2"/>
<dbReference type="SUPFAM" id="SSF56281">
    <property type="entry name" value="Metallo-hydrolase/oxidoreductase"/>
    <property type="match status" value="1"/>
</dbReference>
<dbReference type="GeneID" id="93485841"/>
<gene>
    <name evidence="2" type="ORF">HNR45_000568</name>
</gene>
<dbReference type="PANTHER" id="PTHR47619">
    <property type="entry name" value="METALLO-HYDROLASE YYCJ-RELATED"/>
    <property type="match status" value="1"/>
</dbReference>
<evidence type="ECO:0000313" key="3">
    <source>
        <dbReference type="Proteomes" id="UP000591941"/>
    </source>
</evidence>
<dbReference type="AlphaFoldDB" id="A0A841R405"/>
<dbReference type="PANTHER" id="PTHR47619:SF1">
    <property type="entry name" value="EXODEOXYRIBONUCLEASE WALJ"/>
    <property type="match status" value="1"/>
</dbReference>
<feature type="domain" description="Metallo-beta-lactamase" evidence="1">
    <location>
        <begin position="63"/>
        <end position="240"/>
    </location>
</feature>
<dbReference type="InterPro" id="IPR052533">
    <property type="entry name" value="WalJ/YycJ-like"/>
</dbReference>